<dbReference type="Pfam" id="PF00059">
    <property type="entry name" value="Lectin_C"/>
    <property type="match status" value="1"/>
</dbReference>
<dbReference type="Gene3D" id="3.10.100.10">
    <property type="entry name" value="Mannose-Binding Protein A, subunit A"/>
    <property type="match status" value="1"/>
</dbReference>
<feature type="domain" description="C-type lectin" evidence="2">
    <location>
        <begin position="32"/>
        <end position="144"/>
    </location>
</feature>
<keyword evidence="1" id="KW-0732">Signal</keyword>
<evidence type="ECO:0000256" key="1">
    <source>
        <dbReference type="SAM" id="SignalP"/>
    </source>
</evidence>
<name>A0A3B4ZIJ1_9TELE</name>
<dbReference type="PANTHER" id="PTHR45784">
    <property type="entry name" value="C-TYPE LECTIN DOMAIN FAMILY 20 MEMBER A-RELATED"/>
    <property type="match status" value="1"/>
</dbReference>
<dbReference type="InterPro" id="IPR016187">
    <property type="entry name" value="CTDL_fold"/>
</dbReference>
<proteinExistence type="predicted"/>
<dbReference type="PROSITE" id="PS50041">
    <property type="entry name" value="C_TYPE_LECTIN_2"/>
    <property type="match status" value="1"/>
</dbReference>
<organism evidence="3">
    <name type="scientific">Stegastes partitus</name>
    <name type="common">bicolor damselfish</name>
    <dbReference type="NCBI Taxonomy" id="144197"/>
    <lineage>
        <taxon>Eukaryota</taxon>
        <taxon>Metazoa</taxon>
        <taxon>Chordata</taxon>
        <taxon>Craniata</taxon>
        <taxon>Vertebrata</taxon>
        <taxon>Euteleostomi</taxon>
        <taxon>Actinopterygii</taxon>
        <taxon>Neopterygii</taxon>
        <taxon>Teleostei</taxon>
        <taxon>Neoteleostei</taxon>
        <taxon>Acanthomorphata</taxon>
        <taxon>Ovalentaria</taxon>
        <taxon>Pomacentridae</taxon>
        <taxon>Stegastes</taxon>
    </lineage>
</organism>
<feature type="chain" id="PRO_5017187584" description="C-type lectin domain-containing protein" evidence="1">
    <location>
        <begin position="27"/>
        <end position="150"/>
    </location>
</feature>
<accession>A0A3B4ZIJ1</accession>
<dbReference type="AlphaFoldDB" id="A0A3B4ZIJ1"/>
<reference evidence="3" key="1">
    <citation type="submission" date="2023-09" db="UniProtKB">
        <authorList>
            <consortium name="Ensembl"/>
        </authorList>
    </citation>
    <scope>IDENTIFICATION</scope>
</reference>
<dbReference type="GeneTree" id="ENSGT00940000174504"/>
<evidence type="ECO:0000259" key="2">
    <source>
        <dbReference type="PROSITE" id="PS50041"/>
    </source>
</evidence>
<sequence>MIPPPSLFIIQLFALFIMYNFPTGTGCNAGTPENRTFVAVETPMTWSDAQRYCRKHYDDLATVRSFSDEKQLQQLLPQLTWHWIGLHSNRTFYWSDGSRFHFSFFQHFLLPNDTITVLCASTSLQMSMNWKLFNCRTRFPFVRPEVETTA</sequence>
<dbReference type="InterPro" id="IPR001304">
    <property type="entry name" value="C-type_lectin-like"/>
</dbReference>
<dbReference type="SMART" id="SM00034">
    <property type="entry name" value="CLECT"/>
    <property type="match status" value="1"/>
</dbReference>
<dbReference type="STRING" id="144197.ENSSPAP00000001472"/>
<evidence type="ECO:0000313" key="3">
    <source>
        <dbReference type="Ensembl" id="ENSSPAP00000001472.1"/>
    </source>
</evidence>
<dbReference type="Ensembl" id="ENSSPAT00000001498.1">
    <property type="protein sequence ID" value="ENSSPAP00000001472.1"/>
    <property type="gene ID" value="ENSSPAG00000001129.1"/>
</dbReference>
<dbReference type="PANTHER" id="PTHR45784:SF3">
    <property type="entry name" value="C-TYPE LECTIN DOMAIN FAMILY 4 MEMBER K-LIKE-RELATED"/>
    <property type="match status" value="1"/>
</dbReference>
<protein>
    <recommendedName>
        <fullName evidence="2">C-type lectin domain-containing protein</fullName>
    </recommendedName>
</protein>
<feature type="signal peptide" evidence="1">
    <location>
        <begin position="1"/>
        <end position="26"/>
    </location>
</feature>
<dbReference type="SUPFAM" id="SSF56436">
    <property type="entry name" value="C-type lectin-like"/>
    <property type="match status" value="1"/>
</dbReference>
<dbReference type="InterPro" id="IPR016186">
    <property type="entry name" value="C-type_lectin-like/link_sf"/>
</dbReference>